<feature type="compositionally biased region" description="Basic and acidic residues" evidence="5">
    <location>
        <begin position="684"/>
        <end position="696"/>
    </location>
</feature>
<keyword evidence="3 4" id="KW-0067">ATP-binding</keyword>
<dbReference type="PANTHER" id="PTHR48012:SF16">
    <property type="entry name" value="NON-SPECIFIC SERINE_THREONINE PROTEIN KINASE"/>
    <property type="match status" value="1"/>
</dbReference>
<feature type="region of interest" description="Disordered" evidence="5">
    <location>
        <begin position="389"/>
        <end position="425"/>
    </location>
</feature>
<dbReference type="Proteomes" id="UP001565368">
    <property type="component" value="Unassembled WGS sequence"/>
</dbReference>
<keyword evidence="8" id="KW-1185">Reference proteome</keyword>
<protein>
    <recommendedName>
        <fullName evidence="1">non-specific serine/threonine protein kinase</fullName>
        <ecNumber evidence="1">2.7.11.1</ecNumber>
    </recommendedName>
</protein>
<dbReference type="Pfam" id="PF00069">
    <property type="entry name" value="Pkinase"/>
    <property type="match status" value="2"/>
</dbReference>
<feature type="region of interest" description="Disordered" evidence="5">
    <location>
        <begin position="583"/>
        <end position="712"/>
    </location>
</feature>
<proteinExistence type="predicted"/>
<evidence type="ECO:0000313" key="8">
    <source>
        <dbReference type="Proteomes" id="UP001565368"/>
    </source>
</evidence>
<dbReference type="Gene3D" id="1.10.510.10">
    <property type="entry name" value="Transferase(Phosphotransferase) domain 1"/>
    <property type="match status" value="1"/>
</dbReference>
<reference evidence="7 8" key="1">
    <citation type="submission" date="2023-08" db="EMBL/GenBank/DDBJ databases">
        <title>Annotated Genome Sequence of Vanrija albida AlHP1.</title>
        <authorList>
            <person name="Herzog R."/>
        </authorList>
    </citation>
    <scope>NUCLEOTIDE SEQUENCE [LARGE SCALE GENOMIC DNA]</scope>
    <source>
        <strain evidence="7 8">AlHP1</strain>
    </source>
</reference>
<feature type="binding site" evidence="4">
    <location>
        <position position="61"/>
    </location>
    <ligand>
        <name>ATP</name>
        <dbReference type="ChEBI" id="CHEBI:30616"/>
    </ligand>
</feature>
<dbReference type="PROSITE" id="PS50011">
    <property type="entry name" value="PROTEIN_KINASE_DOM"/>
    <property type="match status" value="1"/>
</dbReference>
<evidence type="ECO:0000256" key="1">
    <source>
        <dbReference type="ARBA" id="ARBA00012513"/>
    </source>
</evidence>
<dbReference type="RefSeq" id="XP_069209775.1">
    <property type="nucleotide sequence ID" value="XM_069352357.1"/>
</dbReference>
<evidence type="ECO:0000259" key="6">
    <source>
        <dbReference type="PROSITE" id="PS50011"/>
    </source>
</evidence>
<dbReference type="InterPro" id="IPR050629">
    <property type="entry name" value="STE20/SPS1-PAK"/>
</dbReference>
<dbReference type="InterPro" id="IPR017441">
    <property type="entry name" value="Protein_kinase_ATP_BS"/>
</dbReference>
<gene>
    <name evidence="7" type="ORF">Q8F55_003830</name>
</gene>
<accession>A0ABR3Q5U4</accession>
<feature type="compositionally biased region" description="Low complexity" evidence="5">
    <location>
        <begin position="407"/>
        <end position="425"/>
    </location>
</feature>
<dbReference type="PROSITE" id="PS00107">
    <property type="entry name" value="PROTEIN_KINASE_ATP"/>
    <property type="match status" value="1"/>
</dbReference>
<feature type="region of interest" description="Disordered" evidence="5">
    <location>
        <begin position="437"/>
        <end position="506"/>
    </location>
</feature>
<organism evidence="7 8">
    <name type="scientific">Vanrija albida</name>
    <dbReference type="NCBI Taxonomy" id="181172"/>
    <lineage>
        <taxon>Eukaryota</taxon>
        <taxon>Fungi</taxon>
        <taxon>Dikarya</taxon>
        <taxon>Basidiomycota</taxon>
        <taxon>Agaricomycotina</taxon>
        <taxon>Tremellomycetes</taxon>
        <taxon>Trichosporonales</taxon>
        <taxon>Trichosporonaceae</taxon>
        <taxon>Vanrija</taxon>
    </lineage>
</organism>
<evidence type="ECO:0000256" key="2">
    <source>
        <dbReference type="ARBA" id="ARBA00022741"/>
    </source>
</evidence>
<feature type="domain" description="Protein kinase" evidence="6">
    <location>
        <begin position="26"/>
        <end position="330"/>
    </location>
</feature>
<dbReference type="SUPFAM" id="SSF56112">
    <property type="entry name" value="Protein kinase-like (PK-like)"/>
    <property type="match status" value="1"/>
</dbReference>
<dbReference type="InterPro" id="IPR000719">
    <property type="entry name" value="Prot_kinase_dom"/>
</dbReference>
<dbReference type="GeneID" id="95984873"/>
<evidence type="ECO:0000256" key="4">
    <source>
        <dbReference type="PROSITE-ProRule" id="PRU10141"/>
    </source>
</evidence>
<dbReference type="InterPro" id="IPR011009">
    <property type="entry name" value="Kinase-like_dom_sf"/>
</dbReference>
<evidence type="ECO:0000256" key="5">
    <source>
        <dbReference type="SAM" id="MobiDB-lite"/>
    </source>
</evidence>
<sequence length="712" mass="76364">MAGDTHHHGMLDDASWLPFTSDPEDYDLGAPVGFGASSTVYAAVFNVPGAGDAEWYPCAVKVSSASSDLGQLSKEARLLGLCRHQNVLRVLATFTLPPDHTRVAIVTPLIEGGSLAGVLEWRIRNAAGTRHTGALDEDETKAVIRQVVDGLVYLHANGFLHRDLKAGNLLLQPDGTVLLADFGVGGDMNMPPTPAAERPPPVDAVRFDRPGMHILPKPSEAARPVLVKEIGKRQSFVGTPSWMAPEVILGQLYDAKADIWSLGITIIELAHGSPPRNGKVSDVLTATATTAPPKLDKGFSKHMREFVDACLQKDPALRPTAAKLAEHPWLRGAKKPAFLAESLLGDVPGLRDRQELRRVPTSSSIVSGAPSWDFGYSVPPSPVARFGPPLVSSPTATSPEGGFPQLSSYRPQSRSSSRGGDWISSSPRISLHQWAERTADSSLPPTPVEGYASAWPSPRRTGSESGRPRSGTAPPSAHRIIRRGKSVSFSDGLNNAPDFESPLRQSAAVPEDAVVLEQPETPTLATSPVNRMSALALADSPRALAIDIPRAGSRDRTPVGSVDHSEGTAARLLERPRAIDIPRAGSRDRTPVGSVDHAHEGTAARLLERYDADAREEAASRDRTPAGSVDHGHGHGPGLAISIPPAPSRDRTPVGSVDYHHEVPMIRVPSKEKHGWLHRSKSDRKKDQPKSDHKDGFTAIVGSVFSHRRKRS</sequence>
<comment type="caution">
    <text evidence="7">The sequence shown here is derived from an EMBL/GenBank/DDBJ whole genome shotgun (WGS) entry which is preliminary data.</text>
</comment>
<feature type="compositionally biased region" description="Basic and acidic residues" evidence="5">
    <location>
        <begin position="583"/>
        <end position="624"/>
    </location>
</feature>
<dbReference type="PROSITE" id="PS00108">
    <property type="entry name" value="PROTEIN_KINASE_ST"/>
    <property type="match status" value="1"/>
</dbReference>
<evidence type="ECO:0000313" key="7">
    <source>
        <dbReference type="EMBL" id="KAL1409831.1"/>
    </source>
</evidence>
<dbReference type="InterPro" id="IPR008271">
    <property type="entry name" value="Ser/Thr_kinase_AS"/>
</dbReference>
<evidence type="ECO:0000256" key="3">
    <source>
        <dbReference type="ARBA" id="ARBA00022840"/>
    </source>
</evidence>
<dbReference type="SMART" id="SM00220">
    <property type="entry name" value="S_TKc"/>
    <property type="match status" value="1"/>
</dbReference>
<feature type="compositionally biased region" description="Basic and acidic residues" evidence="5">
    <location>
        <begin position="648"/>
        <end position="675"/>
    </location>
</feature>
<name>A0ABR3Q5U4_9TREE</name>
<dbReference type="EMBL" id="JBBXJM010000003">
    <property type="protein sequence ID" value="KAL1409831.1"/>
    <property type="molecule type" value="Genomic_DNA"/>
</dbReference>
<keyword evidence="2 4" id="KW-0547">Nucleotide-binding</keyword>
<dbReference type="PANTHER" id="PTHR48012">
    <property type="entry name" value="STERILE20-LIKE KINASE, ISOFORM B-RELATED"/>
    <property type="match status" value="1"/>
</dbReference>
<dbReference type="EC" id="2.7.11.1" evidence="1"/>